<comment type="caution">
    <text evidence="2">The sequence shown here is derived from an EMBL/GenBank/DDBJ whole genome shotgun (WGS) entry which is preliminary data.</text>
</comment>
<dbReference type="RefSeq" id="WP_318786596.1">
    <property type="nucleotide sequence ID" value="NZ_JAWDKC010000033.1"/>
</dbReference>
<dbReference type="EMBL" id="JAWDKC010000033">
    <property type="protein sequence ID" value="MDV0446155.1"/>
    <property type="molecule type" value="Genomic_DNA"/>
</dbReference>
<dbReference type="Pfam" id="PF05368">
    <property type="entry name" value="NmrA"/>
    <property type="match status" value="1"/>
</dbReference>
<dbReference type="SUPFAM" id="SSF51735">
    <property type="entry name" value="NAD(P)-binding Rossmann-fold domains"/>
    <property type="match status" value="1"/>
</dbReference>
<proteinExistence type="predicted"/>
<dbReference type="InterPro" id="IPR036291">
    <property type="entry name" value="NAD(P)-bd_dom_sf"/>
</dbReference>
<evidence type="ECO:0000313" key="3">
    <source>
        <dbReference type="Proteomes" id="UP001272052"/>
    </source>
</evidence>
<name>A0ABU3VTC6_9EURY</name>
<accession>A0ABU3VTC6</accession>
<gene>
    <name evidence="2" type="ORF">MmiAt1_17730</name>
</gene>
<protein>
    <recommendedName>
        <fullName evidence="1">NmrA-like domain-containing protein</fullName>
    </recommendedName>
</protein>
<dbReference type="Gene3D" id="3.90.25.10">
    <property type="entry name" value="UDP-galactose 4-epimerase, domain 1"/>
    <property type="match status" value="1"/>
</dbReference>
<reference evidence="2 3" key="1">
    <citation type="submission" date="2023-06" db="EMBL/GenBank/DDBJ databases">
        <title>Genome sequence of Methanimicrococcus sp. At1.</title>
        <authorList>
            <person name="Protasov E."/>
            <person name="Platt K."/>
            <person name="Poehlein A."/>
            <person name="Daniel R."/>
            <person name="Brune A."/>
        </authorList>
    </citation>
    <scope>NUCLEOTIDE SEQUENCE [LARGE SCALE GENOMIC DNA]</scope>
    <source>
        <strain evidence="2 3">At1</strain>
    </source>
</reference>
<sequence length="289" mass="31914">MDIILGAGGQVGSEVSRLLESRSRPVRRVLHCSSETKDKRQTPPNSGSETVAADYFDGESLKKAFSGGDTVLLLTPENITSQNMIADAEIVFENYRAALENSRIRRVVGLSSMGAQLSEEAGMLQLYAMLEKFLDTLDNTDIEIFIIRPAYYYSNWMMFADTAQKEGVLPTYFPPEQSFPMIAPKDAAALIADIMENGAENKITETAGPELYNPSDIARFFGGLFGKEITPMTIPYEEWYPGLLQAGFSENAAELMTGMTKTVADGKSDFTIPPVRTKTTFSIYLEAFK</sequence>
<keyword evidence="3" id="KW-1185">Reference proteome</keyword>
<evidence type="ECO:0000259" key="1">
    <source>
        <dbReference type="Pfam" id="PF05368"/>
    </source>
</evidence>
<dbReference type="Gene3D" id="3.40.50.720">
    <property type="entry name" value="NAD(P)-binding Rossmann-like Domain"/>
    <property type="match status" value="1"/>
</dbReference>
<dbReference type="PANTHER" id="PTHR43162:SF1">
    <property type="entry name" value="PRESTALK A DIFFERENTIATION PROTEIN A"/>
    <property type="match status" value="1"/>
</dbReference>
<feature type="domain" description="NmrA-like" evidence="1">
    <location>
        <begin position="4"/>
        <end position="265"/>
    </location>
</feature>
<dbReference type="PANTHER" id="PTHR43162">
    <property type="match status" value="1"/>
</dbReference>
<evidence type="ECO:0000313" key="2">
    <source>
        <dbReference type="EMBL" id="MDV0446155.1"/>
    </source>
</evidence>
<dbReference type="Proteomes" id="UP001272052">
    <property type="component" value="Unassembled WGS sequence"/>
</dbReference>
<organism evidence="2 3">
    <name type="scientific">Methanimicrococcus hacksteinii</name>
    <dbReference type="NCBI Taxonomy" id="3028293"/>
    <lineage>
        <taxon>Archaea</taxon>
        <taxon>Methanobacteriati</taxon>
        <taxon>Methanobacteriota</taxon>
        <taxon>Stenosarchaea group</taxon>
        <taxon>Methanomicrobia</taxon>
        <taxon>Methanosarcinales</taxon>
        <taxon>Methanosarcinaceae</taxon>
        <taxon>Methanimicrococcus</taxon>
    </lineage>
</organism>
<dbReference type="InterPro" id="IPR051604">
    <property type="entry name" value="Ergot_Alk_Oxidoreductase"/>
</dbReference>
<dbReference type="InterPro" id="IPR008030">
    <property type="entry name" value="NmrA-like"/>
</dbReference>